<dbReference type="Pfam" id="PF07730">
    <property type="entry name" value="HisKA_3"/>
    <property type="match status" value="1"/>
</dbReference>
<dbReference type="GO" id="GO:0000155">
    <property type="term" value="F:phosphorelay sensor kinase activity"/>
    <property type="evidence" value="ECO:0007669"/>
    <property type="project" value="InterPro"/>
</dbReference>
<evidence type="ECO:0000313" key="7">
    <source>
        <dbReference type="Proteomes" id="UP000004367"/>
    </source>
</evidence>
<dbReference type="RefSeq" id="WP_009481213.1">
    <property type="nucleotide sequence ID" value="NZ_BAFE01000009.1"/>
</dbReference>
<name>H5UNK7_9MICO</name>
<evidence type="ECO:0000313" key="6">
    <source>
        <dbReference type="EMBL" id="GAB47315.1"/>
    </source>
</evidence>
<feature type="transmembrane region" description="Helical" evidence="4">
    <location>
        <begin position="80"/>
        <end position="113"/>
    </location>
</feature>
<evidence type="ECO:0000259" key="5">
    <source>
        <dbReference type="Pfam" id="PF07730"/>
    </source>
</evidence>
<protein>
    <submittedName>
        <fullName evidence="6">Putative two-component histidine kinase</fullName>
    </submittedName>
</protein>
<keyword evidence="4" id="KW-0472">Membrane</keyword>
<dbReference type="InterPro" id="IPR011712">
    <property type="entry name" value="Sig_transdc_His_kin_sub3_dim/P"/>
</dbReference>
<dbReference type="SUPFAM" id="SSF55874">
    <property type="entry name" value="ATPase domain of HSP90 chaperone/DNA topoisomerase II/histidine kinase"/>
    <property type="match status" value="1"/>
</dbReference>
<reference evidence="6 7" key="1">
    <citation type="submission" date="2012-02" db="EMBL/GenBank/DDBJ databases">
        <title>Whole genome shotgun sequence of Mobilicoccus pelagius NBRC 104925.</title>
        <authorList>
            <person name="Yoshida Y."/>
            <person name="Hosoyama A."/>
            <person name="Tsuchikane K."/>
            <person name="Katsumata H."/>
            <person name="Yamazaki S."/>
            <person name="Fujita N."/>
        </authorList>
    </citation>
    <scope>NUCLEOTIDE SEQUENCE [LARGE SCALE GENOMIC DNA]</scope>
    <source>
        <strain evidence="6 7">NBRC 104925</strain>
    </source>
</reference>
<keyword evidence="3" id="KW-0902">Two-component regulatory system</keyword>
<gene>
    <name evidence="6" type="ORF">MOPEL_009_00050</name>
</gene>
<evidence type="ECO:0000256" key="2">
    <source>
        <dbReference type="ARBA" id="ARBA00022777"/>
    </source>
</evidence>
<dbReference type="GO" id="GO:0016020">
    <property type="term" value="C:membrane"/>
    <property type="evidence" value="ECO:0007669"/>
    <property type="project" value="InterPro"/>
</dbReference>
<dbReference type="CDD" id="cd16917">
    <property type="entry name" value="HATPase_UhpB-NarQ-NarX-like"/>
    <property type="match status" value="1"/>
</dbReference>
<feature type="transmembrane region" description="Helical" evidence="4">
    <location>
        <begin position="42"/>
        <end position="68"/>
    </location>
</feature>
<organism evidence="6 7">
    <name type="scientific">Mobilicoccus pelagius NBRC 104925</name>
    <dbReference type="NCBI Taxonomy" id="1089455"/>
    <lineage>
        <taxon>Bacteria</taxon>
        <taxon>Bacillati</taxon>
        <taxon>Actinomycetota</taxon>
        <taxon>Actinomycetes</taxon>
        <taxon>Micrococcales</taxon>
        <taxon>Dermatophilaceae</taxon>
        <taxon>Mobilicoccus</taxon>
    </lineage>
</organism>
<feature type="domain" description="Signal transduction histidine kinase subgroup 3 dimerisation and phosphoacceptor" evidence="5">
    <location>
        <begin position="183"/>
        <end position="248"/>
    </location>
</feature>
<keyword evidence="4" id="KW-0812">Transmembrane</keyword>
<feature type="transmembrane region" description="Helical" evidence="4">
    <location>
        <begin position="12"/>
        <end position="36"/>
    </location>
</feature>
<dbReference type="PANTHER" id="PTHR24421:SF63">
    <property type="entry name" value="SENSOR HISTIDINE KINASE DESK"/>
    <property type="match status" value="1"/>
</dbReference>
<dbReference type="InterPro" id="IPR050482">
    <property type="entry name" value="Sensor_HK_TwoCompSys"/>
</dbReference>
<comment type="caution">
    <text evidence="6">The sequence shown here is derived from an EMBL/GenBank/DDBJ whole genome shotgun (WGS) entry which is preliminary data.</text>
</comment>
<dbReference type="PANTHER" id="PTHR24421">
    <property type="entry name" value="NITRATE/NITRITE SENSOR PROTEIN NARX-RELATED"/>
    <property type="match status" value="1"/>
</dbReference>
<keyword evidence="7" id="KW-1185">Reference proteome</keyword>
<keyword evidence="4" id="KW-1133">Transmembrane helix</keyword>
<dbReference type="EMBL" id="BAFE01000009">
    <property type="protein sequence ID" value="GAB47315.1"/>
    <property type="molecule type" value="Genomic_DNA"/>
</dbReference>
<dbReference type="InterPro" id="IPR036890">
    <property type="entry name" value="HATPase_C_sf"/>
</dbReference>
<keyword evidence="1" id="KW-0808">Transferase</keyword>
<dbReference type="STRING" id="1089455.MOPEL_009_00050"/>
<dbReference type="Gene3D" id="3.30.565.10">
    <property type="entry name" value="Histidine kinase-like ATPase, C-terminal domain"/>
    <property type="match status" value="1"/>
</dbReference>
<dbReference type="AlphaFoldDB" id="H5UNK7"/>
<evidence type="ECO:0000256" key="3">
    <source>
        <dbReference type="ARBA" id="ARBA00023012"/>
    </source>
</evidence>
<keyword evidence="2 6" id="KW-0418">Kinase</keyword>
<sequence length="363" mass="39006">MSAEGDARPRNPWVFFGWLMSGVWLGFLVFPAMAVWASPYGLGLRVAGMLALLAFAGVFVYGCGACWSESASARRPLAHWLFAVLLVLTAALVPFVGIGVLALAPFLVSFLAFTWPVRMGLLAAGVVWVAVACTAWIGHAGEDWGNLFVILGIVSVSSFATRIANTRGLEYDRAMDALRLADERERVARDVHDVLGHSLTVVAVKAELAERLLEVDVDRARNELAEIRALTRTALAEVRETVGGLRVAALADEIDSARTALGGAGIRADLPHDLSVVDPRHRTVLAWVLREAVTNVVRHSGARACRVSLGERTLVVEDDGRGLRGRREGNGIRGLRERVEGVGGHVDVGPGERGVGTRVEVTL</sequence>
<dbReference type="eggNOG" id="COG4585">
    <property type="taxonomic scope" value="Bacteria"/>
</dbReference>
<feature type="transmembrane region" description="Helical" evidence="4">
    <location>
        <begin position="119"/>
        <end position="137"/>
    </location>
</feature>
<evidence type="ECO:0000256" key="4">
    <source>
        <dbReference type="SAM" id="Phobius"/>
    </source>
</evidence>
<dbReference type="GO" id="GO:0046983">
    <property type="term" value="F:protein dimerization activity"/>
    <property type="evidence" value="ECO:0007669"/>
    <property type="project" value="InterPro"/>
</dbReference>
<dbReference type="Proteomes" id="UP000004367">
    <property type="component" value="Unassembled WGS sequence"/>
</dbReference>
<proteinExistence type="predicted"/>
<accession>H5UNK7</accession>
<evidence type="ECO:0000256" key="1">
    <source>
        <dbReference type="ARBA" id="ARBA00022679"/>
    </source>
</evidence>
<dbReference type="Gene3D" id="1.20.5.1930">
    <property type="match status" value="1"/>
</dbReference>
<feature type="transmembrane region" description="Helical" evidence="4">
    <location>
        <begin position="144"/>
        <end position="164"/>
    </location>
</feature>